<evidence type="ECO:0000313" key="6">
    <source>
        <dbReference type="Proteomes" id="UP001237642"/>
    </source>
</evidence>
<dbReference type="Gene3D" id="1.10.510.10">
    <property type="entry name" value="Transferase(Phosphotransferase) domain 1"/>
    <property type="match status" value="1"/>
</dbReference>
<dbReference type="GO" id="GO:0004674">
    <property type="term" value="F:protein serine/threonine kinase activity"/>
    <property type="evidence" value="ECO:0007669"/>
    <property type="project" value="TreeGrafter"/>
</dbReference>
<proteinExistence type="predicted"/>
<reference evidence="5" key="1">
    <citation type="submission" date="2023-02" db="EMBL/GenBank/DDBJ databases">
        <title>Genome of toxic invasive species Heracleum sosnowskyi carries increased number of genes despite the absence of recent whole-genome duplications.</title>
        <authorList>
            <person name="Schelkunov M."/>
            <person name="Shtratnikova V."/>
            <person name="Makarenko M."/>
            <person name="Klepikova A."/>
            <person name="Omelchenko D."/>
            <person name="Novikova G."/>
            <person name="Obukhova E."/>
            <person name="Bogdanov V."/>
            <person name="Penin A."/>
            <person name="Logacheva M."/>
        </authorList>
    </citation>
    <scope>NUCLEOTIDE SEQUENCE</scope>
    <source>
        <strain evidence="5">Hsosn_3</strain>
        <tissue evidence="5">Leaf</tissue>
    </source>
</reference>
<keyword evidence="2" id="KW-0067">ATP-binding</keyword>
<sequence length="108" mass="12171">MAILLVLRMMLVLLFVQESSAELNGYEKAVYLIIVVYIEVPLLVYEFIPNGTLFHYIHHRNEDFPLTWNVRVSVASEVAGALSYLHTAGPTHPICPTCNCIGLSVYTF</sequence>
<evidence type="ECO:0000256" key="1">
    <source>
        <dbReference type="ARBA" id="ARBA00022741"/>
    </source>
</evidence>
<feature type="signal peptide" evidence="3">
    <location>
        <begin position="1"/>
        <end position="21"/>
    </location>
</feature>
<dbReference type="SUPFAM" id="SSF56112">
    <property type="entry name" value="Protein kinase-like (PK-like)"/>
    <property type="match status" value="1"/>
</dbReference>
<protein>
    <recommendedName>
        <fullName evidence="4">Serine-threonine/tyrosine-protein kinase catalytic domain-containing protein</fullName>
    </recommendedName>
</protein>
<comment type="caution">
    <text evidence="5">The sequence shown here is derived from an EMBL/GenBank/DDBJ whole genome shotgun (WGS) entry which is preliminary data.</text>
</comment>
<dbReference type="InterPro" id="IPR045274">
    <property type="entry name" value="WAK-like"/>
</dbReference>
<dbReference type="Pfam" id="PF07714">
    <property type="entry name" value="PK_Tyr_Ser-Thr"/>
    <property type="match status" value="1"/>
</dbReference>
<keyword evidence="1" id="KW-0547">Nucleotide-binding</keyword>
<evidence type="ECO:0000256" key="3">
    <source>
        <dbReference type="SAM" id="SignalP"/>
    </source>
</evidence>
<evidence type="ECO:0000259" key="4">
    <source>
        <dbReference type="Pfam" id="PF07714"/>
    </source>
</evidence>
<dbReference type="Proteomes" id="UP001237642">
    <property type="component" value="Unassembled WGS sequence"/>
</dbReference>
<name>A0AAD8LX47_9APIA</name>
<dbReference type="GO" id="GO:0007166">
    <property type="term" value="P:cell surface receptor signaling pathway"/>
    <property type="evidence" value="ECO:0007669"/>
    <property type="project" value="InterPro"/>
</dbReference>
<accession>A0AAD8LX47</accession>
<evidence type="ECO:0000313" key="5">
    <source>
        <dbReference type="EMBL" id="KAK1352366.1"/>
    </source>
</evidence>
<dbReference type="EMBL" id="JAUIZM010000017">
    <property type="protein sequence ID" value="KAK1352366.1"/>
    <property type="molecule type" value="Genomic_DNA"/>
</dbReference>
<dbReference type="GO" id="GO:0005886">
    <property type="term" value="C:plasma membrane"/>
    <property type="evidence" value="ECO:0007669"/>
    <property type="project" value="TreeGrafter"/>
</dbReference>
<organism evidence="5 6">
    <name type="scientific">Heracleum sosnowskyi</name>
    <dbReference type="NCBI Taxonomy" id="360622"/>
    <lineage>
        <taxon>Eukaryota</taxon>
        <taxon>Viridiplantae</taxon>
        <taxon>Streptophyta</taxon>
        <taxon>Embryophyta</taxon>
        <taxon>Tracheophyta</taxon>
        <taxon>Spermatophyta</taxon>
        <taxon>Magnoliopsida</taxon>
        <taxon>eudicotyledons</taxon>
        <taxon>Gunneridae</taxon>
        <taxon>Pentapetalae</taxon>
        <taxon>asterids</taxon>
        <taxon>campanulids</taxon>
        <taxon>Apiales</taxon>
        <taxon>Apiaceae</taxon>
        <taxon>Apioideae</taxon>
        <taxon>apioid superclade</taxon>
        <taxon>Tordylieae</taxon>
        <taxon>Tordyliinae</taxon>
        <taxon>Heracleum</taxon>
    </lineage>
</organism>
<evidence type="ECO:0000256" key="2">
    <source>
        <dbReference type="ARBA" id="ARBA00022840"/>
    </source>
</evidence>
<feature type="domain" description="Serine-threonine/tyrosine-protein kinase catalytic" evidence="4">
    <location>
        <begin position="29"/>
        <end position="92"/>
    </location>
</feature>
<feature type="chain" id="PRO_5042060312" description="Serine-threonine/tyrosine-protein kinase catalytic domain-containing protein" evidence="3">
    <location>
        <begin position="22"/>
        <end position="108"/>
    </location>
</feature>
<dbReference type="InterPro" id="IPR001245">
    <property type="entry name" value="Ser-Thr/Tyr_kinase_cat_dom"/>
</dbReference>
<keyword evidence="6" id="KW-1185">Reference proteome</keyword>
<dbReference type="PANTHER" id="PTHR27005">
    <property type="entry name" value="WALL-ASSOCIATED RECEPTOR KINASE-LIKE 21"/>
    <property type="match status" value="1"/>
</dbReference>
<keyword evidence="3" id="KW-0732">Signal</keyword>
<gene>
    <name evidence="5" type="ORF">POM88_053305</name>
</gene>
<dbReference type="InterPro" id="IPR011009">
    <property type="entry name" value="Kinase-like_dom_sf"/>
</dbReference>
<dbReference type="AlphaFoldDB" id="A0AAD8LX47"/>
<dbReference type="PANTHER" id="PTHR27005:SF515">
    <property type="entry name" value="WALL-ASSOCIATED RECEPTOR KINASE-LIKE 10-RELATED"/>
    <property type="match status" value="1"/>
</dbReference>
<dbReference type="GO" id="GO:0005524">
    <property type="term" value="F:ATP binding"/>
    <property type="evidence" value="ECO:0007669"/>
    <property type="project" value="UniProtKB-KW"/>
</dbReference>
<reference evidence="5" key="2">
    <citation type="submission" date="2023-05" db="EMBL/GenBank/DDBJ databases">
        <authorList>
            <person name="Schelkunov M.I."/>
        </authorList>
    </citation>
    <scope>NUCLEOTIDE SEQUENCE</scope>
    <source>
        <strain evidence="5">Hsosn_3</strain>
        <tissue evidence="5">Leaf</tissue>
    </source>
</reference>